<dbReference type="EMBL" id="JAQOMS010000002">
    <property type="protein sequence ID" value="MDC2889870.1"/>
    <property type="molecule type" value="Genomic_DNA"/>
</dbReference>
<proteinExistence type="predicted"/>
<evidence type="ECO:0000313" key="1">
    <source>
        <dbReference type="EMBL" id="MDC2889870.1"/>
    </source>
</evidence>
<dbReference type="Gene3D" id="1.25.40.290">
    <property type="entry name" value="ARM repeat domains"/>
    <property type="match status" value="1"/>
</dbReference>
<comment type="caution">
    <text evidence="1">The sequence shown here is derived from an EMBL/GenBank/DDBJ whole genome shotgun (WGS) entry which is preliminary data.</text>
</comment>
<dbReference type="RefSeq" id="WP_272181210.1">
    <property type="nucleotide sequence ID" value="NZ_JAQOMS010000002.1"/>
</dbReference>
<organism evidence="1 2">
    <name type="scientific">Psychrosphaera algicola</name>
    <dbReference type="NCBI Taxonomy" id="3023714"/>
    <lineage>
        <taxon>Bacteria</taxon>
        <taxon>Pseudomonadati</taxon>
        <taxon>Pseudomonadota</taxon>
        <taxon>Gammaproteobacteria</taxon>
        <taxon>Alteromonadales</taxon>
        <taxon>Pseudoalteromonadaceae</taxon>
        <taxon>Psychrosphaera</taxon>
    </lineage>
</organism>
<dbReference type="Proteomes" id="UP001528411">
    <property type="component" value="Unassembled WGS sequence"/>
</dbReference>
<sequence length="372" mass="42645">MKNVFCRDKIRHCANLLALQIEGFDTDGFYQLASHNIDQHELKERGHQVFIALQQYLPENFEQAIAVLLATLQPVSDNQDLTDLTTDEHGVAGWMILPYSEYAGELGQANLPMALDALKQMTKRFTSEFGIRALFIAQPEKTLDVIRSWLVDPCHHVRRLATEGCRPLLPWAQQIPQFKANPTLIMFVLEELKDDESEYVRRSVANNLNDIAKHHPDLVADVVRQWSQKASKNRQRLIKHASRTLIKQGHIKTLETFGYRVPDDLVVELSIANNVVQLNERLEMHLQLTNKSDKALSVLLDFIIDHQKANGKLTPKVFKWKALELRAGESVKLNKAHHIKPINTRKYYKGEHQVAVQINGQIFAKTRFDLTI</sequence>
<keyword evidence="2" id="KW-1185">Reference proteome</keyword>
<reference evidence="1 2" key="1">
    <citation type="submission" date="2023-01" db="EMBL/GenBank/DDBJ databases">
        <title>Psychrosphaera sp. nov., isolated from marine algae.</title>
        <authorList>
            <person name="Bayburt H."/>
            <person name="Choi B.J."/>
            <person name="Kim J.M."/>
            <person name="Choi D.G."/>
            <person name="Jeon C.O."/>
        </authorList>
    </citation>
    <scope>NUCLEOTIDE SEQUENCE [LARGE SCALE GENOMIC DNA]</scope>
    <source>
        <strain evidence="1 2">G1-22</strain>
    </source>
</reference>
<dbReference type="SUPFAM" id="SSF48371">
    <property type="entry name" value="ARM repeat"/>
    <property type="match status" value="1"/>
</dbReference>
<gene>
    <name evidence="1" type="ORF">PN838_15230</name>
</gene>
<accession>A0ABT5FEA2</accession>
<dbReference type="InterPro" id="IPR014825">
    <property type="entry name" value="DNA_alkylation"/>
</dbReference>
<dbReference type="InterPro" id="IPR016024">
    <property type="entry name" value="ARM-type_fold"/>
</dbReference>
<dbReference type="Pfam" id="PF08713">
    <property type="entry name" value="DNA_alkylation"/>
    <property type="match status" value="1"/>
</dbReference>
<evidence type="ECO:0000313" key="2">
    <source>
        <dbReference type="Proteomes" id="UP001528411"/>
    </source>
</evidence>
<protein>
    <submittedName>
        <fullName evidence="1">DNA alkylation repair protein</fullName>
    </submittedName>
</protein>
<name>A0ABT5FEA2_9GAMM</name>